<evidence type="ECO:0000313" key="2">
    <source>
        <dbReference type="Proteomes" id="UP000001460"/>
    </source>
</evidence>
<dbReference type="Proteomes" id="UP000001460">
    <property type="component" value="Unassembled WGS sequence"/>
</dbReference>
<dbReference type="RefSeq" id="XP_002140675.1">
    <property type="nucleotide sequence ID" value="XM_002140639.1"/>
</dbReference>
<dbReference type="OrthoDB" id="339375at2759"/>
<protein>
    <submittedName>
        <fullName evidence="1">Uncharacterized protein</fullName>
    </submittedName>
</protein>
<dbReference type="VEuPathDB" id="CryptoDB:CMU_008170"/>
<accession>B6ADN5</accession>
<sequence>MEEATYSVHSPAVFEVRKAAKSSRKSAPPVIRVIPRLNKRYQKSPYSIDQMNKISLKMIEPYRNIFKDAVVIYTEKKIKSTRKCEMIRKIMIERESGIFNNLQKCLIYDTDWMKEKIKLDESDIVKKTEQEIQPLTDVFLLKSVINDKIHEQKKLLEDLKLFWKEYPDKLKTRIRSETLKLNDILNMNILEENIDTNTNLPKTMLMKGKDSFNQDFHSEEIKINQMNVAASICLSTTNKFVELLQNVTQKMEQILNAEQRLNSVAKAIIDNPQSV</sequence>
<dbReference type="GeneID" id="6995759"/>
<dbReference type="OMA" id="CEMIRKI"/>
<dbReference type="EMBL" id="DS989729">
    <property type="protein sequence ID" value="EEA06326.1"/>
    <property type="molecule type" value="Genomic_DNA"/>
</dbReference>
<reference evidence="1" key="1">
    <citation type="submission" date="2008-06" db="EMBL/GenBank/DDBJ databases">
        <authorList>
            <person name="Lorenzi H."/>
            <person name="Inman J."/>
            <person name="Miller J."/>
            <person name="Schobel S."/>
            <person name="Amedeo P."/>
            <person name="Caler E.V."/>
            <person name="da Silva J."/>
        </authorList>
    </citation>
    <scope>NUCLEOTIDE SEQUENCE [LARGE SCALE GENOMIC DNA]</scope>
    <source>
        <strain evidence="1">RN66</strain>
    </source>
</reference>
<keyword evidence="2" id="KW-1185">Reference proteome</keyword>
<evidence type="ECO:0000313" key="1">
    <source>
        <dbReference type="EMBL" id="EEA06326.1"/>
    </source>
</evidence>
<proteinExistence type="predicted"/>
<dbReference type="AlphaFoldDB" id="B6ADN5"/>
<name>B6ADN5_CRYMR</name>
<organism evidence="1 2">
    <name type="scientific">Cryptosporidium muris (strain RN66)</name>
    <dbReference type="NCBI Taxonomy" id="441375"/>
    <lineage>
        <taxon>Eukaryota</taxon>
        <taxon>Sar</taxon>
        <taxon>Alveolata</taxon>
        <taxon>Apicomplexa</taxon>
        <taxon>Conoidasida</taxon>
        <taxon>Coccidia</taxon>
        <taxon>Eucoccidiorida</taxon>
        <taxon>Eimeriorina</taxon>
        <taxon>Cryptosporidiidae</taxon>
        <taxon>Cryptosporidium</taxon>
    </lineage>
</organism>
<gene>
    <name evidence="1" type="ORF">CMU_008170</name>
</gene>